<proteinExistence type="predicted"/>
<name>A0ABX1BRU8_9ACTN</name>
<keyword evidence="3" id="KW-1185">Reference proteome</keyword>
<evidence type="ECO:0000313" key="3">
    <source>
        <dbReference type="Proteomes" id="UP000696294"/>
    </source>
</evidence>
<dbReference type="RefSeq" id="WP_168021920.1">
    <property type="nucleotide sequence ID" value="NZ_JAATEP010000098.1"/>
</dbReference>
<feature type="compositionally biased region" description="Polar residues" evidence="1">
    <location>
        <begin position="1"/>
        <end position="20"/>
    </location>
</feature>
<evidence type="ECO:0000313" key="2">
    <source>
        <dbReference type="EMBL" id="NJP98614.1"/>
    </source>
</evidence>
<reference evidence="2 3" key="1">
    <citation type="submission" date="2020-03" db="EMBL/GenBank/DDBJ databases">
        <title>WGS of actinomycetes isolated from Thailand.</title>
        <authorList>
            <person name="Thawai C."/>
        </authorList>
    </citation>
    <scope>NUCLEOTIDE SEQUENCE [LARGE SCALE GENOMIC DNA]</scope>
    <source>
        <strain evidence="2 3">FMUSA5-5</strain>
    </source>
</reference>
<evidence type="ECO:0000256" key="1">
    <source>
        <dbReference type="SAM" id="MobiDB-lite"/>
    </source>
</evidence>
<dbReference type="Proteomes" id="UP000696294">
    <property type="component" value="Unassembled WGS sequence"/>
</dbReference>
<gene>
    <name evidence="2" type="ORF">HCN51_55920</name>
</gene>
<accession>A0ABX1BRU8</accession>
<protein>
    <submittedName>
        <fullName evidence="2">Uncharacterized protein</fullName>
    </submittedName>
</protein>
<feature type="region of interest" description="Disordered" evidence="1">
    <location>
        <begin position="1"/>
        <end position="41"/>
    </location>
</feature>
<organism evidence="2 3">
    <name type="scientific">Nonomuraea composti</name>
    <dbReference type="NCBI Taxonomy" id="2720023"/>
    <lineage>
        <taxon>Bacteria</taxon>
        <taxon>Bacillati</taxon>
        <taxon>Actinomycetota</taxon>
        <taxon>Actinomycetes</taxon>
        <taxon>Streptosporangiales</taxon>
        <taxon>Streptosporangiaceae</taxon>
        <taxon>Nonomuraea</taxon>
    </lineage>
</organism>
<sequence>MQPTGSYTRNARSYTETIADQGTGHGPASKPYTPDAPSSKTPTIIWRLWQILRPPATPG</sequence>
<comment type="caution">
    <text evidence="2">The sequence shown here is derived from an EMBL/GenBank/DDBJ whole genome shotgun (WGS) entry which is preliminary data.</text>
</comment>
<dbReference type="EMBL" id="JAATEP010000098">
    <property type="protein sequence ID" value="NJP98614.1"/>
    <property type="molecule type" value="Genomic_DNA"/>
</dbReference>